<evidence type="ECO:0000313" key="3">
    <source>
        <dbReference type="Proteomes" id="UP000481872"/>
    </source>
</evidence>
<feature type="transmembrane region" description="Helical" evidence="1">
    <location>
        <begin position="230"/>
        <end position="254"/>
    </location>
</feature>
<sequence>MFNCIKSEFYKLSKKKGTYILIIIEAILVFVIAFLLKDIVSVIYNHSSSDSIRMITDRLNLPTAVLSEIGVMITIILIPVLISNNISKEKSDGQLRIIQSRGINKSSVIISKYIFNVILIGINIIYIFICTTIASLVFYNKVEYSSFILIDEKLTLGQSIFYNIKFFCVFFLICITLISLATVINVVIDSSIFAIVSNIGCLLIGSYLYRPIAKITLKASDFIIEIISKNNVAICSLLLIIISITILLLSNLIYKKKDYKY</sequence>
<feature type="transmembrane region" description="Helical" evidence="1">
    <location>
        <begin position="19"/>
        <end position="40"/>
    </location>
</feature>
<proteinExistence type="predicted"/>
<reference evidence="2 3" key="1">
    <citation type="submission" date="2020-02" db="EMBL/GenBank/DDBJ databases">
        <title>Genome assembly of a novel Clostridium senegalense strain.</title>
        <authorList>
            <person name="Gupta T.B."/>
            <person name="Jauregui R."/>
            <person name="Maclean P."/>
            <person name="Nawarathana A."/>
            <person name="Brightwell G."/>
        </authorList>
    </citation>
    <scope>NUCLEOTIDE SEQUENCE [LARGE SCALE GENOMIC DNA]</scope>
    <source>
        <strain evidence="2 3">AGRFS4</strain>
    </source>
</reference>
<dbReference type="AlphaFoldDB" id="A0A6M0H7Q6"/>
<evidence type="ECO:0008006" key="4">
    <source>
        <dbReference type="Google" id="ProtNLM"/>
    </source>
</evidence>
<dbReference type="PANTHER" id="PTHR37305">
    <property type="entry name" value="INTEGRAL MEMBRANE PROTEIN-RELATED"/>
    <property type="match status" value="1"/>
</dbReference>
<name>A0A6M0H7Q6_9CLOT</name>
<dbReference type="EMBL" id="JAAGPU010000028">
    <property type="protein sequence ID" value="NEU05871.1"/>
    <property type="molecule type" value="Genomic_DNA"/>
</dbReference>
<dbReference type="Proteomes" id="UP000481872">
    <property type="component" value="Unassembled WGS sequence"/>
</dbReference>
<keyword evidence="1" id="KW-0472">Membrane</keyword>
<comment type="caution">
    <text evidence="2">The sequence shown here is derived from an EMBL/GenBank/DDBJ whole genome shotgun (WGS) entry which is preliminary data.</text>
</comment>
<feature type="transmembrane region" description="Helical" evidence="1">
    <location>
        <begin position="61"/>
        <end position="82"/>
    </location>
</feature>
<gene>
    <name evidence="2" type="ORF">G3M99_13625</name>
</gene>
<feature type="transmembrane region" description="Helical" evidence="1">
    <location>
        <begin position="113"/>
        <end position="139"/>
    </location>
</feature>
<evidence type="ECO:0000313" key="2">
    <source>
        <dbReference type="EMBL" id="NEU05871.1"/>
    </source>
</evidence>
<keyword evidence="1" id="KW-0812">Transmembrane</keyword>
<keyword evidence="3" id="KW-1185">Reference proteome</keyword>
<accession>A0A6M0H7Q6</accession>
<dbReference type="PANTHER" id="PTHR37305:SF1">
    <property type="entry name" value="MEMBRANE PROTEIN"/>
    <property type="match status" value="1"/>
</dbReference>
<evidence type="ECO:0000256" key="1">
    <source>
        <dbReference type="SAM" id="Phobius"/>
    </source>
</evidence>
<keyword evidence="1" id="KW-1133">Transmembrane helix</keyword>
<feature type="transmembrane region" description="Helical" evidence="1">
    <location>
        <begin position="160"/>
        <end position="184"/>
    </location>
</feature>
<dbReference type="RefSeq" id="WP_199870512.1">
    <property type="nucleotide sequence ID" value="NZ_JAAGPU010000028.1"/>
</dbReference>
<organism evidence="2 3">
    <name type="scientific">Clostridium senegalense</name>
    <dbReference type="NCBI Taxonomy" id="1465809"/>
    <lineage>
        <taxon>Bacteria</taxon>
        <taxon>Bacillati</taxon>
        <taxon>Bacillota</taxon>
        <taxon>Clostridia</taxon>
        <taxon>Eubacteriales</taxon>
        <taxon>Clostridiaceae</taxon>
        <taxon>Clostridium</taxon>
    </lineage>
</organism>
<feature type="transmembrane region" description="Helical" evidence="1">
    <location>
        <begin position="190"/>
        <end position="209"/>
    </location>
</feature>
<protein>
    <recommendedName>
        <fullName evidence="4">ABC transporter permease</fullName>
    </recommendedName>
</protein>